<sequence>MENCTSTKRTDEETKDIAKQQLLLLKQYCKSYDDGELMYAGEISTKLRIWFKSGSVERSLFDLIIDKFKGKKSYFPDFCKPFPAHGNRVISGLTDYSFNYLPDSNDEKLIPKPKFNPRYRLCSFDKWWNENIVIYCPGETNVFTRKDVVCYIAEKDGGAHVDEKLGNVLMRLKRNKYNALTIDIDGELGQRTYTVDTNLLLQAAVRTIAAEALIAIDKQIVPLINK</sequence>
<protein>
    <submittedName>
        <fullName evidence="1">Uncharacterized protein</fullName>
    </submittedName>
</protein>
<reference evidence="1" key="1">
    <citation type="submission" date="2012-11" db="EMBL/GenBank/DDBJ databases">
        <title>Dependencies among metagenomic species, viruses, plasmids and units of genetic variation.</title>
        <authorList>
            <person name="Nielsen H.B."/>
            <person name="Almeida M."/>
            <person name="Juncker A.S."/>
            <person name="Rasmussen S."/>
            <person name="Li J."/>
            <person name="Sunagawa S."/>
            <person name="Plichta D."/>
            <person name="Gautier L."/>
            <person name="Le Chatelier E."/>
            <person name="Peletier E."/>
            <person name="Bonde I."/>
            <person name="Nielsen T."/>
            <person name="Manichanh C."/>
            <person name="Arumugam M."/>
            <person name="Batto J."/>
            <person name="Santos M.B.Q.D."/>
            <person name="Blom N."/>
            <person name="Borruel N."/>
            <person name="Burgdorf K.S."/>
            <person name="Boumezbeur F."/>
            <person name="Casellas F."/>
            <person name="Dore J."/>
            <person name="Guarner F."/>
            <person name="Hansen T."/>
            <person name="Hildebrand F."/>
            <person name="Kaas R.S."/>
            <person name="Kennedy S."/>
            <person name="Kristiansen K."/>
            <person name="Kultima J.R."/>
            <person name="Leonard P."/>
            <person name="Levenez F."/>
            <person name="Lund O."/>
            <person name="Moumen B."/>
            <person name="Le Paslier D."/>
            <person name="Pons N."/>
            <person name="Pedersen O."/>
            <person name="Prifti E."/>
            <person name="Qin J."/>
            <person name="Raes J."/>
            <person name="Tap J."/>
            <person name="Tims S."/>
            <person name="Ussery D.W."/>
            <person name="Yamada T."/>
            <person name="MetaHit consortium"/>
            <person name="Renault P."/>
            <person name="Sicheritz-Ponten T."/>
            <person name="Bork P."/>
            <person name="Wang J."/>
            <person name="Brunak S."/>
            <person name="Ehrlich S.D."/>
        </authorList>
    </citation>
    <scope>NUCLEOTIDE SEQUENCE [LARGE SCALE GENOMIC DNA]</scope>
</reference>
<comment type="caution">
    <text evidence="1">The sequence shown here is derived from an EMBL/GenBank/DDBJ whole genome shotgun (WGS) entry which is preliminary data.</text>
</comment>
<proteinExistence type="predicted"/>
<dbReference type="AlphaFoldDB" id="R6RSR7"/>
<accession>R6RSR7</accession>
<gene>
    <name evidence="1" type="ORF">BN788_01881</name>
</gene>
<evidence type="ECO:0000313" key="1">
    <source>
        <dbReference type="EMBL" id="CDC46126.1"/>
    </source>
</evidence>
<evidence type="ECO:0000313" key="2">
    <source>
        <dbReference type="Proteomes" id="UP000018142"/>
    </source>
</evidence>
<name>R6RSR7_9FIRM</name>
<dbReference type="Proteomes" id="UP000018142">
    <property type="component" value="Unassembled WGS sequence"/>
</dbReference>
<dbReference type="EMBL" id="CBFJ010000105">
    <property type="protein sequence ID" value="CDC46126.1"/>
    <property type="molecule type" value="Genomic_DNA"/>
</dbReference>
<organism evidence="1 2">
    <name type="scientific">[Eubacterium] siraeum CAG:80</name>
    <dbReference type="NCBI Taxonomy" id="1263080"/>
    <lineage>
        <taxon>Bacteria</taxon>
        <taxon>Bacillati</taxon>
        <taxon>Bacillota</taxon>
        <taxon>Clostridia</taxon>
        <taxon>Eubacteriales</taxon>
        <taxon>Oscillospiraceae</taxon>
        <taxon>Oscillospiraceae incertae sedis</taxon>
    </lineage>
</organism>